<dbReference type="EMBL" id="BSNZ01000002">
    <property type="protein sequence ID" value="GLQ83115.1"/>
    <property type="molecule type" value="Genomic_DNA"/>
</dbReference>
<organism evidence="2 3">
    <name type="scientific">Gluconobacter sphaericus NBRC 12467</name>
    <dbReference type="NCBI Taxonomy" id="1307951"/>
    <lineage>
        <taxon>Bacteria</taxon>
        <taxon>Pseudomonadati</taxon>
        <taxon>Pseudomonadota</taxon>
        <taxon>Alphaproteobacteria</taxon>
        <taxon>Acetobacterales</taxon>
        <taxon>Acetobacteraceae</taxon>
        <taxon>Gluconobacter</taxon>
    </lineage>
</organism>
<accession>A0AA37SG58</accession>
<dbReference type="Proteomes" id="UP001156708">
    <property type="component" value="Unassembled WGS sequence"/>
</dbReference>
<evidence type="ECO:0000313" key="3">
    <source>
        <dbReference type="Proteomes" id="UP001156708"/>
    </source>
</evidence>
<proteinExistence type="predicted"/>
<reference evidence="3" key="1">
    <citation type="journal article" date="2019" name="Int. J. Syst. Evol. Microbiol.">
        <title>The Global Catalogue of Microorganisms (GCM) 10K type strain sequencing project: providing services to taxonomists for standard genome sequencing and annotation.</title>
        <authorList>
            <consortium name="The Broad Institute Genomics Platform"/>
            <consortium name="The Broad Institute Genome Sequencing Center for Infectious Disease"/>
            <person name="Wu L."/>
            <person name="Ma J."/>
        </authorList>
    </citation>
    <scope>NUCLEOTIDE SEQUENCE [LARGE SCALE GENOMIC DNA]</scope>
    <source>
        <strain evidence="3">NBRC 12467</strain>
    </source>
</reference>
<comment type="caution">
    <text evidence="2">The sequence shown here is derived from an EMBL/GenBank/DDBJ whole genome shotgun (WGS) entry which is preliminary data.</text>
</comment>
<dbReference type="AlphaFoldDB" id="A0AA37SG58"/>
<name>A0AA37SG58_9PROT</name>
<keyword evidence="3" id="KW-1185">Reference proteome</keyword>
<feature type="region of interest" description="Disordered" evidence="1">
    <location>
        <begin position="1"/>
        <end position="25"/>
    </location>
</feature>
<protein>
    <submittedName>
        <fullName evidence="2">Uncharacterized protein</fullName>
    </submittedName>
</protein>
<evidence type="ECO:0000256" key="1">
    <source>
        <dbReference type="SAM" id="MobiDB-lite"/>
    </source>
</evidence>
<sequence length="53" mass="5737">MIIRSQTGKTGKLAPPQSNTNHVGSKMLNNMDLETTSDKFMSHTPNFGTGTTI</sequence>
<evidence type="ECO:0000313" key="2">
    <source>
        <dbReference type="EMBL" id="GLQ83115.1"/>
    </source>
</evidence>
<gene>
    <name evidence="2" type="ORF">GCM10007872_00230</name>
</gene>